<evidence type="ECO:0000256" key="4">
    <source>
        <dbReference type="ARBA" id="ARBA00022989"/>
    </source>
</evidence>
<dbReference type="Proteomes" id="UP000186206">
    <property type="component" value="Unassembled WGS sequence"/>
</dbReference>
<proteinExistence type="predicted"/>
<feature type="transmembrane region" description="Helical" evidence="6">
    <location>
        <begin position="40"/>
        <end position="68"/>
    </location>
</feature>
<dbReference type="InterPro" id="IPR001123">
    <property type="entry name" value="LeuE-type"/>
</dbReference>
<dbReference type="EMBL" id="MJMI01000001">
    <property type="protein sequence ID" value="OLQ95964.1"/>
    <property type="molecule type" value="Genomic_DNA"/>
</dbReference>
<feature type="transmembrane region" description="Helical" evidence="6">
    <location>
        <begin position="148"/>
        <end position="169"/>
    </location>
</feature>
<evidence type="ECO:0000256" key="3">
    <source>
        <dbReference type="ARBA" id="ARBA00022692"/>
    </source>
</evidence>
<feature type="transmembrane region" description="Helical" evidence="6">
    <location>
        <begin position="112"/>
        <end position="136"/>
    </location>
</feature>
<evidence type="ECO:0000256" key="2">
    <source>
        <dbReference type="ARBA" id="ARBA00022475"/>
    </source>
</evidence>
<keyword evidence="5 6" id="KW-0472">Membrane</keyword>
<evidence type="ECO:0000256" key="5">
    <source>
        <dbReference type="ARBA" id="ARBA00023136"/>
    </source>
</evidence>
<evidence type="ECO:0000256" key="1">
    <source>
        <dbReference type="ARBA" id="ARBA00004651"/>
    </source>
</evidence>
<dbReference type="RefSeq" id="WP_075647626.1">
    <property type="nucleotide sequence ID" value="NZ_AP019658.1"/>
</dbReference>
<keyword evidence="3 6" id="KW-0812">Transmembrane</keyword>
<feature type="transmembrane region" description="Helical" evidence="6">
    <location>
        <begin position="6"/>
        <end position="28"/>
    </location>
</feature>
<comment type="subcellular location">
    <subcellularLocation>
        <location evidence="1">Cell membrane</location>
        <topology evidence="1">Multi-pass membrane protein</topology>
    </subcellularLocation>
</comment>
<comment type="caution">
    <text evidence="7">The sequence shown here is derived from an EMBL/GenBank/DDBJ whole genome shotgun (WGS) entry which is preliminary data.</text>
</comment>
<name>A0ABX3FRY4_9VIBR</name>
<gene>
    <name evidence="7" type="ORF">BIY21_20215</name>
</gene>
<keyword evidence="4 6" id="KW-1133">Transmembrane helix</keyword>
<keyword evidence="2" id="KW-1003">Cell membrane</keyword>
<reference evidence="7 8" key="1">
    <citation type="submission" date="2016-09" db="EMBL/GenBank/DDBJ databases">
        <title>Genomic Taxonomy of the Vibrionaceae.</title>
        <authorList>
            <person name="Gonzalez-Castillo A."/>
            <person name="Gomez-Gil B."/>
            <person name="Enciso-Ibarra K."/>
        </authorList>
    </citation>
    <scope>NUCLEOTIDE SEQUENCE [LARGE SCALE GENOMIC DNA]</scope>
    <source>
        <strain evidence="7 8">CAIM 1731</strain>
    </source>
</reference>
<dbReference type="PANTHER" id="PTHR30086">
    <property type="entry name" value="ARGININE EXPORTER PROTEIN ARGO"/>
    <property type="match status" value="1"/>
</dbReference>
<protein>
    <submittedName>
        <fullName evidence="7">Threonine transporter RhtB</fullName>
    </submittedName>
</protein>
<keyword evidence="8" id="KW-1185">Reference proteome</keyword>
<evidence type="ECO:0000313" key="7">
    <source>
        <dbReference type="EMBL" id="OLQ95964.1"/>
    </source>
</evidence>
<sequence length="205" mass="22210">MTTTSALALFLAMALSALIPGPSVLAVVSRSISQGFRQGMFTVLGILFGDYLFIFLALSGLSAASVAMGEFASWIKYLGVSYLFWLAYQTWNTSIEGKLDLPQSSEYRQASSLLSGLLIALANPKAILFYMGFFPVFVDVTSIHAGDVFMILMISTLSVGGVLATYAFLSAKSRYMFTNRLARKWLNRCSAGVLATCGVMLATRN</sequence>
<evidence type="ECO:0000313" key="8">
    <source>
        <dbReference type="Proteomes" id="UP000186206"/>
    </source>
</evidence>
<dbReference type="Pfam" id="PF01810">
    <property type="entry name" value="LysE"/>
    <property type="match status" value="1"/>
</dbReference>
<dbReference type="PANTHER" id="PTHR30086:SF20">
    <property type="entry name" value="ARGININE EXPORTER PROTEIN ARGO-RELATED"/>
    <property type="match status" value="1"/>
</dbReference>
<accession>A0ABX3FRY4</accession>
<evidence type="ECO:0000256" key="6">
    <source>
        <dbReference type="SAM" id="Phobius"/>
    </source>
</evidence>
<organism evidence="7 8">
    <name type="scientific">Vibrio ponticus</name>
    <dbReference type="NCBI Taxonomy" id="265668"/>
    <lineage>
        <taxon>Bacteria</taxon>
        <taxon>Pseudomonadati</taxon>
        <taxon>Pseudomonadota</taxon>
        <taxon>Gammaproteobacteria</taxon>
        <taxon>Vibrionales</taxon>
        <taxon>Vibrionaceae</taxon>
        <taxon>Vibrio</taxon>
    </lineage>
</organism>